<comment type="caution">
    <text evidence="6">The sequence shown here is derived from an EMBL/GenBank/DDBJ whole genome shotgun (WGS) entry which is preliminary data.</text>
</comment>
<accession>A0ABW9GWA6</accession>
<dbReference type="Pfam" id="PF03466">
    <property type="entry name" value="LysR_substrate"/>
    <property type="match status" value="1"/>
</dbReference>
<dbReference type="Gene3D" id="3.40.190.10">
    <property type="entry name" value="Periplasmic binding protein-like II"/>
    <property type="match status" value="2"/>
</dbReference>
<evidence type="ECO:0000256" key="2">
    <source>
        <dbReference type="ARBA" id="ARBA00023015"/>
    </source>
</evidence>
<keyword evidence="2" id="KW-0805">Transcription regulation</keyword>
<sequence length="205" mass="22570">MQALHRLAGGTLTVGTAYSRFYPSLTETMVRFSRQFPGVQVKLLEGTSSQLAEAVTAQEADFCIISQREGDFDWCLLQEDELIALLPADHPLARIPRVDIETLLQDPFITIYPSQETDNSRFFAKYGLTPAEGYSTADALAAVHMVEAGLGFTLINAMTLEQIQDLRVIKKPLSPAAKVPIGVALTKEVVRSPAADAFYRLFFAD</sequence>
<feature type="domain" description="LysR substrate-binding" evidence="5">
    <location>
        <begin position="7"/>
        <end position="201"/>
    </location>
</feature>
<keyword evidence="7" id="KW-1185">Reference proteome</keyword>
<proteinExistence type="inferred from homology"/>
<dbReference type="RefSeq" id="WP_408976587.1">
    <property type="nucleotide sequence ID" value="NZ_JBJUVG010000001.1"/>
</dbReference>
<name>A0ABW9GWA6_9FIRM</name>
<comment type="similarity">
    <text evidence="1">Belongs to the LysR transcriptional regulatory family.</text>
</comment>
<evidence type="ECO:0000256" key="3">
    <source>
        <dbReference type="ARBA" id="ARBA00023125"/>
    </source>
</evidence>
<dbReference type="PANTHER" id="PTHR30346:SF0">
    <property type="entry name" value="HCA OPERON TRANSCRIPTIONAL ACTIVATOR HCAR"/>
    <property type="match status" value="1"/>
</dbReference>
<dbReference type="InterPro" id="IPR005119">
    <property type="entry name" value="LysR_subst-bd"/>
</dbReference>
<protein>
    <submittedName>
        <fullName evidence="6">LysR family transcriptional regulator substrate-binding protein</fullName>
    </submittedName>
</protein>
<keyword evidence="4" id="KW-0804">Transcription</keyword>
<evidence type="ECO:0000313" key="6">
    <source>
        <dbReference type="EMBL" id="MFM9412969.1"/>
    </source>
</evidence>
<evidence type="ECO:0000256" key="4">
    <source>
        <dbReference type="ARBA" id="ARBA00023163"/>
    </source>
</evidence>
<dbReference type="SUPFAM" id="SSF53850">
    <property type="entry name" value="Periplasmic binding protein-like II"/>
    <property type="match status" value="1"/>
</dbReference>
<dbReference type="EMBL" id="JBJUVG010000001">
    <property type="protein sequence ID" value="MFM9412969.1"/>
    <property type="molecule type" value="Genomic_DNA"/>
</dbReference>
<evidence type="ECO:0000313" key="7">
    <source>
        <dbReference type="Proteomes" id="UP001631949"/>
    </source>
</evidence>
<evidence type="ECO:0000259" key="5">
    <source>
        <dbReference type="Pfam" id="PF03466"/>
    </source>
</evidence>
<dbReference type="CDD" id="cd05466">
    <property type="entry name" value="PBP2_LTTR_substrate"/>
    <property type="match status" value="1"/>
</dbReference>
<dbReference type="PANTHER" id="PTHR30346">
    <property type="entry name" value="TRANSCRIPTIONAL DUAL REGULATOR HCAR-RELATED"/>
    <property type="match status" value="1"/>
</dbReference>
<gene>
    <name evidence="6" type="ORF">ACKQTC_01070</name>
</gene>
<dbReference type="Proteomes" id="UP001631949">
    <property type="component" value="Unassembled WGS sequence"/>
</dbReference>
<organism evidence="6 7">
    <name type="scientific">Peptococcus simiae</name>
    <dbReference type="NCBI Taxonomy" id="1643805"/>
    <lineage>
        <taxon>Bacteria</taxon>
        <taxon>Bacillati</taxon>
        <taxon>Bacillota</taxon>
        <taxon>Clostridia</taxon>
        <taxon>Eubacteriales</taxon>
        <taxon>Peptococcaceae</taxon>
        <taxon>Peptococcus</taxon>
    </lineage>
</organism>
<reference evidence="6 7" key="1">
    <citation type="journal article" date="2016" name="Int. J. Syst. Evol. Microbiol.">
        <title>Peptococcus simiae sp. nov., isolated from rhesus macaque faeces and emended description of the genus Peptococcus.</title>
        <authorList>
            <person name="Shkoporov A.N."/>
            <person name="Efimov B.A."/>
            <person name="Kondova I."/>
            <person name="Ouwerling B."/>
            <person name="Chaplin A.V."/>
            <person name="Shcherbakova V.A."/>
            <person name="Langermans J.A.M."/>
        </authorList>
    </citation>
    <scope>NUCLEOTIDE SEQUENCE [LARGE SCALE GENOMIC DNA]</scope>
    <source>
        <strain evidence="6 7">M108</strain>
    </source>
</reference>
<keyword evidence="3" id="KW-0238">DNA-binding</keyword>
<evidence type="ECO:0000256" key="1">
    <source>
        <dbReference type="ARBA" id="ARBA00009437"/>
    </source>
</evidence>